<proteinExistence type="predicted"/>
<gene>
    <name evidence="1" type="ORF">D3A55_0006</name>
</gene>
<protein>
    <submittedName>
        <fullName evidence="1">Uncharacterized protein</fullName>
    </submittedName>
</protein>
<sequence>MFKHEVFISDNREAAMIAEMFKGHVTAYNIGDDEEAFCRYLC</sequence>
<keyword evidence="2" id="KW-1185">Reference proteome</keyword>
<evidence type="ECO:0000313" key="1">
    <source>
        <dbReference type="EMBL" id="QAU05457.1"/>
    </source>
</evidence>
<dbReference type="EMBL" id="MK380014">
    <property type="protein sequence ID" value="QAU05457.1"/>
    <property type="molecule type" value="Genomic_DNA"/>
</dbReference>
<organism evidence="1 2">
    <name type="scientific">Klebsiella phage K1-ULIP33</name>
    <dbReference type="NCBI Taxonomy" id="2307015"/>
    <lineage>
        <taxon>Viruses</taxon>
        <taxon>Duplodnaviria</taxon>
        <taxon>Heunggongvirae</taxon>
        <taxon>Uroviricota</taxon>
        <taxon>Caudoviricetes</taxon>
        <taxon>Autographivirales</taxon>
        <taxon>Autosignataviridae</taxon>
        <taxon>Molineuxvirinae</taxon>
        <taxon>Ulipvirus</taxon>
        <taxon>Ulipvirus K1ULIP33</taxon>
    </lineage>
</organism>
<reference evidence="1 2" key="1">
    <citation type="journal article" date="2019" name="Viruses">
        <title>New Bacteriophages against Emerging Lineages ST23 and ST258 of Klebsiella pneumoniae and Efficacy Assessment in Galleria mellonella Larvae.</title>
        <authorList>
            <person name="Thiry D."/>
            <person name="Passet V."/>
            <person name="Danis-Wlodarczyk K."/>
            <person name="Lood C."/>
            <person name="Wagemans J."/>
            <person name="De Sordi L."/>
            <person name="van Noort V."/>
            <person name="Dufour N."/>
            <person name="Debarbieux L."/>
            <person name="Mainil J.G."/>
            <person name="Brisse S."/>
            <person name="Lavigne R."/>
        </authorList>
    </citation>
    <scope>NUCLEOTIDE SEQUENCE [LARGE SCALE GENOMIC DNA]</scope>
</reference>
<name>A0A4V0Y8Z9_9CAUD</name>
<dbReference type="Proteomes" id="UP000307994">
    <property type="component" value="Segment"/>
</dbReference>
<accession>A0A4V0Y8Z9</accession>
<evidence type="ECO:0000313" key="2">
    <source>
        <dbReference type="Proteomes" id="UP000307994"/>
    </source>
</evidence>